<dbReference type="GO" id="GO:0016874">
    <property type="term" value="F:ligase activity"/>
    <property type="evidence" value="ECO:0007669"/>
    <property type="project" value="UniProtKB-KW"/>
</dbReference>
<evidence type="ECO:0000313" key="7">
    <source>
        <dbReference type="EMBL" id="KAH9841883.1"/>
    </source>
</evidence>
<dbReference type="PANTHER" id="PTHR11136:SF0">
    <property type="entry name" value="DIHYDROFOLATE SYNTHETASE-RELATED"/>
    <property type="match status" value="1"/>
</dbReference>
<dbReference type="Gene3D" id="3.40.1190.10">
    <property type="entry name" value="Mur-like, catalytic domain"/>
    <property type="match status" value="1"/>
</dbReference>
<organism evidence="7 8">
    <name type="scientific">Rhodofomes roseus</name>
    <dbReference type="NCBI Taxonomy" id="34475"/>
    <lineage>
        <taxon>Eukaryota</taxon>
        <taxon>Fungi</taxon>
        <taxon>Dikarya</taxon>
        <taxon>Basidiomycota</taxon>
        <taxon>Agaricomycotina</taxon>
        <taxon>Agaricomycetes</taxon>
        <taxon>Polyporales</taxon>
        <taxon>Rhodofomes</taxon>
    </lineage>
</organism>
<name>A0ABQ8KST3_9APHY</name>
<dbReference type="NCBIfam" id="TIGR01499">
    <property type="entry name" value="folC"/>
    <property type="match status" value="1"/>
</dbReference>
<proteinExistence type="inferred from homology"/>
<comment type="caution">
    <text evidence="7">The sequence shown here is derived from an EMBL/GenBank/DDBJ whole genome shotgun (WGS) entry which is preliminary data.</text>
</comment>
<dbReference type="Gene3D" id="3.90.190.20">
    <property type="entry name" value="Mur ligase, C-terminal domain"/>
    <property type="match status" value="1"/>
</dbReference>
<sequence length="521" mass="56069">MWICPTTASRAKIVHSLSRGPKSSTHCIRNMSIDLSLERIRKLQAHLPTYTRPTCHITGTNGKGSVSAFLSSIFRTAAPTAQFKVGRFNSPHLISVNDSITLNDVPVPMDLYASAHARVVQANTDRGIGASNFELLTCTALNIFETVGAEVVVLEVGMGGRLDATNVIPDNTVLASAMTAVDLDHQAFLGGTVTAIAREKAAIARPGRPFILGRQSHCEVELAVRDVIGPAGAELLMAPNVDKREWDESLDGPRPSVDQVPPPPTPVEVKLPCFEDPIRALLPLQGGHQLANLGVALGIISAIRIRKSVDLPWIDRLTPENIAQGVRDTQWPGRLSWHSLPGVAPLVLVDGAHNVASARTLSAYIESLSHGIRPLTLTYLLGLSSSPPKTPEQTLEPLLSLSADIAVAALPFSPPEGMPWVRDEPREALLAAVDKLAPHAIIWSGVDDEGSQDPIMQLRSALEWAASRQAEKGGLIVVAGSLYLVADFYRLLAKLGRRGGSRAGGRRHSFIDRSVLMIERQ</sequence>
<dbReference type="RefSeq" id="XP_047783182.1">
    <property type="nucleotide sequence ID" value="XM_047922703.1"/>
</dbReference>
<evidence type="ECO:0000256" key="4">
    <source>
        <dbReference type="ARBA" id="ARBA00022741"/>
    </source>
</evidence>
<dbReference type="InterPro" id="IPR001645">
    <property type="entry name" value="Folylpolyglutamate_synth"/>
</dbReference>
<keyword evidence="5" id="KW-0067">ATP-binding</keyword>
<dbReference type="InterPro" id="IPR036615">
    <property type="entry name" value="Mur_ligase_C_dom_sf"/>
</dbReference>
<dbReference type="SUPFAM" id="SSF53244">
    <property type="entry name" value="MurD-like peptide ligases, peptide-binding domain"/>
    <property type="match status" value="1"/>
</dbReference>
<keyword evidence="8" id="KW-1185">Reference proteome</keyword>
<dbReference type="Proteomes" id="UP000814176">
    <property type="component" value="Unassembled WGS sequence"/>
</dbReference>
<evidence type="ECO:0000313" key="8">
    <source>
        <dbReference type="Proteomes" id="UP000814176"/>
    </source>
</evidence>
<evidence type="ECO:0000256" key="1">
    <source>
        <dbReference type="ARBA" id="ARBA00008276"/>
    </source>
</evidence>
<evidence type="ECO:0000256" key="6">
    <source>
        <dbReference type="ARBA" id="ARBA00022842"/>
    </source>
</evidence>
<keyword evidence="3" id="KW-0479">Metal-binding</keyword>
<dbReference type="PANTHER" id="PTHR11136">
    <property type="entry name" value="FOLYLPOLYGLUTAMATE SYNTHASE-RELATED"/>
    <property type="match status" value="1"/>
</dbReference>
<gene>
    <name evidence="7" type="ORF">C8Q71DRAFT_739215</name>
</gene>
<accession>A0ABQ8KST3</accession>
<protein>
    <submittedName>
        <fullName evidence="7">Mur ligase</fullName>
    </submittedName>
</protein>
<keyword evidence="2 7" id="KW-0436">Ligase</keyword>
<dbReference type="EMBL" id="JADCUA010000003">
    <property type="protein sequence ID" value="KAH9841883.1"/>
    <property type="molecule type" value="Genomic_DNA"/>
</dbReference>
<dbReference type="SUPFAM" id="SSF53623">
    <property type="entry name" value="MurD-like peptide ligases, catalytic domain"/>
    <property type="match status" value="1"/>
</dbReference>
<keyword evidence="4" id="KW-0547">Nucleotide-binding</keyword>
<keyword evidence="6" id="KW-0460">Magnesium</keyword>
<dbReference type="InterPro" id="IPR036565">
    <property type="entry name" value="Mur-like_cat_sf"/>
</dbReference>
<evidence type="ECO:0000256" key="5">
    <source>
        <dbReference type="ARBA" id="ARBA00022840"/>
    </source>
</evidence>
<comment type="similarity">
    <text evidence="1">Belongs to the folylpolyglutamate synthase family.</text>
</comment>
<dbReference type="PROSITE" id="PS01012">
    <property type="entry name" value="FOLYLPOLYGLU_SYNT_2"/>
    <property type="match status" value="1"/>
</dbReference>
<dbReference type="InterPro" id="IPR018109">
    <property type="entry name" value="Folylpolyglutamate_synth_CS"/>
</dbReference>
<evidence type="ECO:0000256" key="2">
    <source>
        <dbReference type="ARBA" id="ARBA00022598"/>
    </source>
</evidence>
<reference evidence="7 8" key="1">
    <citation type="journal article" date="2021" name="Environ. Microbiol.">
        <title>Gene family expansions and transcriptome signatures uncover fungal adaptations to wood decay.</title>
        <authorList>
            <person name="Hage H."/>
            <person name="Miyauchi S."/>
            <person name="Viragh M."/>
            <person name="Drula E."/>
            <person name="Min B."/>
            <person name="Chaduli D."/>
            <person name="Navarro D."/>
            <person name="Favel A."/>
            <person name="Norest M."/>
            <person name="Lesage-Meessen L."/>
            <person name="Balint B."/>
            <person name="Merenyi Z."/>
            <person name="de Eugenio L."/>
            <person name="Morin E."/>
            <person name="Martinez A.T."/>
            <person name="Baldrian P."/>
            <person name="Stursova M."/>
            <person name="Martinez M.J."/>
            <person name="Novotny C."/>
            <person name="Magnuson J.K."/>
            <person name="Spatafora J.W."/>
            <person name="Maurice S."/>
            <person name="Pangilinan J."/>
            <person name="Andreopoulos W."/>
            <person name="LaButti K."/>
            <person name="Hundley H."/>
            <person name="Na H."/>
            <person name="Kuo A."/>
            <person name="Barry K."/>
            <person name="Lipzen A."/>
            <person name="Henrissat B."/>
            <person name="Riley R."/>
            <person name="Ahrendt S."/>
            <person name="Nagy L.G."/>
            <person name="Grigoriev I.V."/>
            <person name="Martin F."/>
            <person name="Rosso M.N."/>
        </authorList>
    </citation>
    <scope>NUCLEOTIDE SEQUENCE [LARGE SCALE GENOMIC DNA]</scope>
    <source>
        <strain evidence="7 8">CIRM-BRFM 1785</strain>
    </source>
</reference>
<dbReference type="GeneID" id="72003435"/>
<evidence type="ECO:0000256" key="3">
    <source>
        <dbReference type="ARBA" id="ARBA00022723"/>
    </source>
</evidence>